<dbReference type="AlphaFoldDB" id="A0A4R0PKS8"/>
<keyword evidence="3" id="KW-1185">Reference proteome</keyword>
<dbReference type="RefSeq" id="WP_131564754.1">
    <property type="nucleotide sequence ID" value="NZ_JAINFK010000001.1"/>
</dbReference>
<dbReference type="InterPro" id="IPR009333">
    <property type="entry name" value="DUF992"/>
</dbReference>
<evidence type="ECO:0000313" key="2">
    <source>
        <dbReference type="EMBL" id="TCD16149.1"/>
    </source>
</evidence>
<organism evidence="2 3">
    <name type="scientific">Oricola cellulosilytica</name>
    <dbReference type="NCBI Taxonomy" id="1429082"/>
    <lineage>
        <taxon>Bacteria</taxon>
        <taxon>Pseudomonadati</taxon>
        <taxon>Pseudomonadota</taxon>
        <taxon>Alphaproteobacteria</taxon>
        <taxon>Hyphomicrobiales</taxon>
        <taxon>Ahrensiaceae</taxon>
        <taxon>Oricola</taxon>
    </lineage>
</organism>
<proteinExistence type="predicted"/>
<reference evidence="2 3" key="1">
    <citation type="journal article" date="2015" name="Antonie Van Leeuwenhoek">
        <title>Oricola cellulosilytica gen. nov., sp. nov., a cellulose-degrading bacterium of the family Phyllobacteriaceae isolated from surface seashore water, and emended descriptions of Mesorhizobium loti and Phyllobacterium myrsinacearum.</title>
        <authorList>
            <person name="Hameed A."/>
            <person name="Shahina M."/>
            <person name="Lai W.A."/>
            <person name="Lin S.Y."/>
            <person name="Young L.S."/>
            <person name="Liu Y.C."/>
            <person name="Hsu Y.H."/>
            <person name="Young C.C."/>
        </authorList>
    </citation>
    <scope>NUCLEOTIDE SEQUENCE [LARGE SCALE GENOMIC DNA]</scope>
    <source>
        <strain evidence="2 3">KCTC 52183</strain>
    </source>
</reference>
<keyword evidence="1" id="KW-0732">Signal</keyword>
<protein>
    <submittedName>
        <fullName evidence="2">DUF992 domain-containing protein</fullName>
    </submittedName>
</protein>
<gene>
    <name evidence="2" type="ORF">E0D97_01545</name>
</gene>
<comment type="caution">
    <text evidence="2">The sequence shown here is derived from an EMBL/GenBank/DDBJ whole genome shotgun (WGS) entry which is preliminary data.</text>
</comment>
<dbReference type="Proteomes" id="UP000291301">
    <property type="component" value="Unassembled WGS sequence"/>
</dbReference>
<evidence type="ECO:0000313" key="3">
    <source>
        <dbReference type="Proteomes" id="UP000291301"/>
    </source>
</evidence>
<name>A0A4R0PKS8_9HYPH</name>
<dbReference type="EMBL" id="SJST01000001">
    <property type="protein sequence ID" value="TCD16149.1"/>
    <property type="molecule type" value="Genomic_DNA"/>
</dbReference>
<dbReference type="OrthoDB" id="7362478at2"/>
<feature type="signal peptide" evidence="1">
    <location>
        <begin position="1"/>
        <end position="23"/>
    </location>
</feature>
<feature type="chain" id="PRO_5020197854" evidence="1">
    <location>
        <begin position="24"/>
        <end position="159"/>
    </location>
</feature>
<dbReference type="Pfam" id="PF06186">
    <property type="entry name" value="DUF992"/>
    <property type="match status" value="1"/>
</dbReference>
<evidence type="ECO:0000256" key="1">
    <source>
        <dbReference type="SAM" id="SignalP"/>
    </source>
</evidence>
<sequence>MRIINILAAAAIAASATVLPASAEVTGTKVGSLDCEVEGGIGLLIGSSKKMQCTFSAADGSSEDYTGTINKLGLDVGITGKSYIKWIVFTPAGSEIGKFALAGKYAGVSTGLSLGIGLGANALVGGQEKNIGLQPLSIEGQTGLNVALAVSQLSLQAAQ</sequence>
<accession>A0A4R0PKS8</accession>